<protein>
    <recommendedName>
        <fullName evidence="3">alcohol dehydrogenase</fullName>
        <ecNumber evidence="3">1.1.1.1</ecNumber>
    </recommendedName>
</protein>
<dbReference type="GO" id="GO:0004022">
    <property type="term" value="F:alcohol dehydrogenase (NAD+) activity"/>
    <property type="evidence" value="ECO:0007669"/>
    <property type="project" value="UniProtKB-EC"/>
</dbReference>
<dbReference type="EMBL" id="SWFS01000184">
    <property type="protein sequence ID" value="KAA8915126.1"/>
    <property type="molecule type" value="Genomic_DNA"/>
</dbReference>
<name>A0A642V5R8_9ASCO</name>
<dbReference type="SUPFAM" id="SSF51004">
    <property type="entry name" value="C-terminal (heme d1) domain of cytochrome cd1-nitrite reductase"/>
    <property type="match status" value="1"/>
</dbReference>
<dbReference type="Pfam" id="PF00107">
    <property type="entry name" value="ADH_zinc_N"/>
    <property type="match status" value="1"/>
</dbReference>
<dbReference type="SMART" id="SM00829">
    <property type="entry name" value="PKS_ER"/>
    <property type="match status" value="1"/>
</dbReference>
<gene>
    <name evidence="9" type="ORF">TRICI_002735</name>
</gene>
<evidence type="ECO:0000256" key="1">
    <source>
        <dbReference type="ARBA" id="ARBA00001947"/>
    </source>
</evidence>
<comment type="similarity">
    <text evidence="2">Belongs to the zinc-containing alcohol dehydrogenase family.</text>
</comment>
<dbReference type="Proteomes" id="UP000761534">
    <property type="component" value="Unassembled WGS sequence"/>
</dbReference>
<dbReference type="OrthoDB" id="67716at2759"/>
<keyword evidence="5" id="KW-0862">Zinc</keyword>
<evidence type="ECO:0000256" key="3">
    <source>
        <dbReference type="ARBA" id="ARBA00013190"/>
    </source>
</evidence>
<dbReference type="InterPro" id="IPR011032">
    <property type="entry name" value="GroES-like_sf"/>
</dbReference>
<dbReference type="CDD" id="cd08297">
    <property type="entry name" value="CAD3"/>
    <property type="match status" value="1"/>
</dbReference>
<evidence type="ECO:0000313" key="9">
    <source>
        <dbReference type="EMBL" id="KAA8915126.1"/>
    </source>
</evidence>
<dbReference type="Pfam" id="PF23300">
    <property type="entry name" value="HEAT_Nup120"/>
    <property type="match status" value="1"/>
</dbReference>
<dbReference type="Gene3D" id="3.90.180.10">
    <property type="entry name" value="Medium-chain alcohol dehydrogenases, catalytic domain"/>
    <property type="match status" value="1"/>
</dbReference>
<dbReference type="InterPro" id="IPR056548">
    <property type="entry name" value="HEAT_Nup120"/>
</dbReference>
<keyword evidence="6" id="KW-0560">Oxidoreductase</keyword>
<reference evidence="9" key="1">
    <citation type="journal article" date="2019" name="G3 (Bethesda)">
        <title>Genome Assemblies of Two Rare Opportunistic Yeast Pathogens: Diutina rugosa (syn. Candida rugosa) and Trichomonascus ciferrii (syn. Candida ciferrii).</title>
        <authorList>
            <person name="Mixao V."/>
            <person name="Saus E."/>
            <person name="Hansen A.P."/>
            <person name="Lass-Florl C."/>
            <person name="Gabaldon T."/>
        </authorList>
    </citation>
    <scope>NUCLEOTIDE SEQUENCE</scope>
    <source>
        <strain evidence="9">CBS 4856</strain>
    </source>
</reference>
<dbReference type="GO" id="GO:0046872">
    <property type="term" value="F:metal ion binding"/>
    <property type="evidence" value="ECO:0007669"/>
    <property type="project" value="UniProtKB-KW"/>
</dbReference>
<evidence type="ECO:0000256" key="2">
    <source>
        <dbReference type="ARBA" id="ARBA00008072"/>
    </source>
</evidence>
<dbReference type="PANTHER" id="PTHR42940:SF3">
    <property type="entry name" value="ALCOHOL DEHYDROGENASE 1-RELATED"/>
    <property type="match status" value="1"/>
</dbReference>
<keyword evidence="4" id="KW-0479">Metal-binding</keyword>
<dbReference type="SUPFAM" id="SSF51735">
    <property type="entry name" value="NAD(P)-binding Rossmann-fold domains"/>
    <property type="match status" value="1"/>
</dbReference>
<dbReference type="Pfam" id="PF08240">
    <property type="entry name" value="ADH_N"/>
    <property type="match status" value="1"/>
</dbReference>
<feature type="domain" description="Enoyl reductase (ER)" evidence="8">
    <location>
        <begin position="11"/>
        <end position="319"/>
    </location>
</feature>
<evidence type="ECO:0000313" key="10">
    <source>
        <dbReference type="Proteomes" id="UP000761534"/>
    </source>
</evidence>
<dbReference type="FunFam" id="3.40.50.720:FF:000039">
    <property type="entry name" value="Alcohol dehydrogenase AdhP"/>
    <property type="match status" value="1"/>
</dbReference>
<evidence type="ECO:0000256" key="5">
    <source>
        <dbReference type="ARBA" id="ARBA00022833"/>
    </source>
</evidence>
<dbReference type="InterPro" id="IPR013149">
    <property type="entry name" value="ADH-like_C"/>
</dbReference>
<dbReference type="GO" id="GO:0005737">
    <property type="term" value="C:cytoplasm"/>
    <property type="evidence" value="ECO:0007669"/>
    <property type="project" value="TreeGrafter"/>
</dbReference>
<sequence length="1518" mass="168960">MMKAAIINKEGRAELQEVPNPVPGKNQVLVKIHKVGVCMSDVHVAKGSFSYLQRADDVNIGGHEGVGTIVAVDDDDSSKYGLKLGDRVAVKWISWACQKCELCTNGYENICRQRIISGKDMNGCFAEYALAHSDYLIPIPDSISDTEAAPILCAGVTVYRGIKVADLKEGQWVAVVGAGGGLGHLAIQYARAMGLKVVAIDGGHEKRQLCLDLGADSYVDFFEAKDLVQEVQQITDGGAHCALVVASSGVAYKQATQYIRFAGCMVCIGLPNIPTQLPVGPEYFVGKGIRILGTSTGSLEDTKESLAYAANGSVKAHVVEQNLDSLQSVLDNLEKGDQLGRVRWDKILKKCRLVVVVDEIVHTVFLHMVLRRYKENVLNKPTDELGATPLELTVPLPDVNTGYGRFEVDEHENEDVEDSYYLDHVASTGSIALLSQSPRVICYRLLRNGRVLELEPVDVSSDEDNRRFRKIRISSPLKLRQNCVSLTEDSETGQVVLDFVTINGFFYTIAFGPNEFLANYRSKLSHSNGPSWRSIKSPYSFDVKKPLAIQAASSKLILISICDGTVVRLDRDEPLGVVTTNFMQDSGSGLSFSKLIPWNQGGKVPGKPDLSVRSIMSLASSDWLVAAMTINNVLKVWSKETGSLVGEYDLGKDTKPLLDPHPTRLLAFTDDGKFLLSYSPNEEAGKFTLWKADDNGKGLENLGEDFQVDAVTPDNTAVWLLGDLRIQTAEKGLNIWALWKSDMSSSVHSYLLPFDANFSKQSLWHVSDLGIEPQSEFVRKSDTTSEDESEYFLRKIFGPNGFSLETIRTALPIYGKHYGLQSFRAELNSQELEALDVVGLRDQVCKTVGSAVSVENSTDGLTSDFKAYKNDLGLQWVRFSRLCSELEKQGKESLSMAFDEKTNTLYVVKASFISVVRNSTEIELYYNNKSTAPSKGIVQAISDITKKETGMVENILRLLDALYQFRHCLSHYILYDIFVALEEDFSLPHLFLTEEREINIYETVIESHITDHALGTLVTALFEIPELDQVVLELYSVLMATPAATEQYDGKLTYYGTQLLTSGLFEFAYTAKLLVIDVLIVTLISSCQDDLIGEHTTIYAKFSSLLKCLCSSLDLVFMVPEKSRESNLADSYNNMVEQVDKLSVQQEENPHVIVPGISFVESLIEDTHMKSPLQIWAKFNERLNPVAHAEISVELFTRGYQDQVMEYMNQYMPHDCFSTFIRGNVLLGSGDRGKKAETLLQKAAIGVSENGLTEREIKIATRLSNLYKEGDSMKSLWKYFYGVSAVAASFNKSSQALEFIKLAERNASSCSEKEELQIYTAHFDRAIKALAYDDAYTAITEVAMITNDEVAAMVDRLVSTMVQNGRGDRLCHYPFIGISDKVTELLEQKTRNFMNGAEDSEPNLLIPYYKNLAAASLYLQLQHTKSISHDSTVPREEDLNITGMYITILNALKSIPKEDDRWIIAEKIPEKTGDNDTKRSKVSTHPSYRTVRMALSYSDIYNEYNQFINHLTLVLSSN</sequence>
<dbReference type="VEuPathDB" id="FungiDB:TRICI_002735"/>
<evidence type="ECO:0000259" key="8">
    <source>
        <dbReference type="SMART" id="SM00829"/>
    </source>
</evidence>
<dbReference type="EC" id="1.1.1.1" evidence="3"/>
<organism evidence="9 10">
    <name type="scientific">Trichomonascus ciferrii</name>
    <dbReference type="NCBI Taxonomy" id="44093"/>
    <lineage>
        <taxon>Eukaryota</taxon>
        <taxon>Fungi</taxon>
        <taxon>Dikarya</taxon>
        <taxon>Ascomycota</taxon>
        <taxon>Saccharomycotina</taxon>
        <taxon>Dipodascomycetes</taxon>
        <taxon>Dipodascales</taxon>
        <taxon>Trichomonascaceae</taxon>
        <taxon>Trichomonascus</taxon>
        <taxon>Trichomonascus ciferrii complex</taxon>
    </lineage>
</organism>
<dbReference type="Pfam" id="PF11715">
    <property type="entry name" value="Beta-prop_Nup120_160"/>
    <property type="match status" value="1"/>
</dbReference>
<proteinExistence type="inferred from homology"/>
<keyword evidence="10" id="KW-1185">Reference proteome</keyword>
<evidence type="ECO:0000256" key="7">
    <source>
        <dbReference type="ARBA" id="ARBA00023027"/>
    </source>
</evidence>
<dbReference type="InterPro" id="IPR020843">
    <property type="entry name" value="ER"/>
</dbReference>
<evidence type="ECO:0000256" key="6">
    <source>
        <dbReference type="ARBA" id="ARBA00023002"/>
    </source>
</evidence>
<dbReference type="InterPro" id="IPR036291">
    <property type="entry name" value="NAD(P)-bd_dom_sf"/>
</dbReference>
<dbReference type="Gene3D" id="3.40.50.720">
    <property type="entry name" value="NAD(P)-binding Rossmann-like Domain"/>
    <property type="match status" value="1"/>
</dbReference>
<dbReference type="InterPro" id="IPR013154">
    <property type="entry name" value="ADH-like_N"/>
</dbReference>
<dbReference type="InterPro" id="IPR059141">
    <property type="entry name" value="Beta-prop_Nup120_160"/>
</dbReference>
<evidence type="ECO:0000256" key="4">
    <source>
        <dbReference type="ARBA" id="ARBA00022723"/>
    </source>
</evidence>
<accession>A0A642V5R8</accession>
<comment type="caution">
    <text evidence="9">The sequence shown here is derived from an EMBL/GenBank/DDBJ whole genome shotgun (WGS) entry which is preliminary data.</text>
</comment>
<dbReference type="SUPFAM" id="SSF50129">
    <property type="entry name" value="GroES-like"/>
    <property type="match status" value="1"/>
</dbReference>
<dbReference type="InterPro" id="IPR011048">
    <property type="entry name" value="Haem_d1_sf"/>
</dbReference>
<comment type="cofactor">
    <cofactor evidence="1">
        <name>Zn(2+)</name>
        <dbReference type="ChEBI" id="CHEBI:29105"/>
    </cofactor>
</comment>
<dbReference type="PANTHER" id="PTHR42940">
    <property type="entry name" value="ALCOHOL DEHYDROGENASE 1-RELATED"/>
    <property type="match status" value="1"/>
</dbReference>
<keyword evidence="7" id="KW-0520">NAD</keyword>